<feature type="region of interest" description="Disordered" evidence="6">
    <location>
        <begin position="1"/>
        <end position="48"/>
    </location>
</feature>
<evidence type="ECO:0000256" key="2">
    <source>
        <dbReference type="ARBA" id="ARBA00022969"/>
    </source>
</evidence>
<dbReference type="InterPro" id="IPR037525">
    <property type="entry name" value="Velvet_dom"/>
</dbReference>
<keyword evidence="5" id="KW-0539">Nucleus</keyword>
<organism evidence="8 9">
    <name type="scientific">Talaromyces islandicus</name>
    <name type="common">Penicillium islandicum</name>
    <dbReference type="NCBI Taxonomy" id="28573"/>
    <lineage>
        <taxon>Eukaryota</taxon>
        <taxon>Fungi</taxon>
        <taxon>Dikarya</taxon>
        <taxon>Ascomycota</taxon>
        <taxon>Pezizomycotina</taxon>
        <taxon>Eurotiomycetes</taxon>
        <taxon>Eurotiomycetidae</taxon>
        <taxon>Eurotiales</taxon>
        <taxon>Trichocomaceae</taxon>
        <taxon>Talaromyces</taxon>
        <taxon>Talaromyces sect. Islandici</taxon>
    </lineage>
</organism>
<dbReference type="GO" id="GO:0005634">
    <property type="term" value="C:nucleus"/>
    <property type="evidence" value="ECO:0007669"/>
    <property type="project" value="UniProtKB-SubCell"/>
</dbReference>
<evidence type="ECO:0000256" key="1">
    <source>
        <dbReference type="ARBA" id="ARBA00004123"/>
    </source>
</evidence>
<feature type="region of interest" description="Disordered" evidence="6">
    <location>
        <begin position="136"/>
        <end position="162"/>
    </location>
</feature>
<dbReference type="AlphaFoldDB" id="A0A0U1LJI5"/>
<feature type="compositionally biased region" description="Polar residues" evidence="6">
    <location>
        <begin position="27"/>
        <end position="36"/>
    </location>
</feature>
<evidence type="ECO:0000256" key="3">
    <source>
        <dbReference type="ARBA" id="ARBA00023015"/>
    </source>
</evidence>
<accession>A0A0U1LJI5</accession>
<dbReference type="OMA" id="QHVVACH"/>
<name>A0A0U1LJI5_TALIS</name>
<evidence type="ECO:0000256" key="6">
    <source>
        <dbReference type="SAM" id="MobiDB-lite"/>
    </source>
</evidence>
<proteinExistence type="predicted"/>
<protein>
    <recommendedName>
        <fullName evidence="7">Velvet domain-containing protein</fullName>
    </recommendedName>
</protein>
<evidence type="ECO:0000256" key="5">
    <source>
        <dbReference type="ARBA" id="ARBA00023242"/>
    </source>
</evidence>
<comment type="subcellular location">
    <subcellularLocation>
        <location evidence="1">Nucleus</location>
    </subcellularLocation>
</comment>
<sequence length="310" mass="34678">MALDLPASKQPARGTGIPLGFEHLLHPQNTKAETPRSTSTQSSNMDSSNKFSRFRLHIRQQPIATRACAAGEKDRRPIDPPPILQMLLVDFNSKSDDDLELLQNPRYTVACLLYAVRKSGPEDEDEKLIHSTHVVENNARRRRESHEDSVTSSPLDGTPFPHPRTIQVLSGRTYVSPFHTPIEPDPETAPRHPSSHPGRTSCVTSLAEISKIPATFFVFADLSVRTAGIYRLKFRLMDWGMAFETGKAQPILAETLSEPFRVFSSKDFPGMKESSALTWKLKKMGMLELKPRSGKGKGKRKADDEDNAYE</sequence>
<keyword evidence="2" id="KW-0749">Sporulation</keyword>
<evidence type="ECO:0000313" key="9">
    <source>
        <dbReference type="Proteomes" id="UP000054383"/>
    </source>
</evidence>
<dbReference type="PROSITE" id="PS51821">
    <property type="entry name" value="VELVET"/>
    <property type="match status" value="1"/>
</dbReference>
<gene>
    <name evidence="8" type="ORF">PISL3812_00506</name>
</gene>
<dbReference type="GO" id="GO:0030435">
    <property type="term" value="P:sporulation resulting in formation of a cellular spore"/>
    <property type="evidence" value="ECO:0007669"/>
    <property type="project" value="UniProtKB-KW"/>
</dbReference>
<dbReference type="Proteomes" id="UP000054383">
    <property type="component" value="Unassembled WGS sequence"/>
</dbReference>
<feature type="region of interest" description="Disordered" evidence="6">
    <location>
        <begin position="180"/>
        <end position="199"/>
    </location>
</feature>
<feature type="compositionally biased region" description="Low complexity" evidence="6">
    <location>
        <begin position="37"/>
        <end position="48"/>
    </location>
</feature>
<evidence type="ECO:0000313" key="8">
    <source>
        <dbReference type="EMBL" id="CRG83158.1"/>
    </source>
</evidence>
<dbReference type="Pfam" id="PF11754">
    <property type="entry name" value="Velvet"/>
    <property type="match status" value="1"/>
</dbReference>
<feature type="region of interest" description="Disordered" evidence="6">
    <location>
        <begin position="288"/>
        <end position="310"/>
    </location>
</feature>
<feature type="domain" description="Velvet" evidence="7">
    <location>
        <begin position="49"/>
        <end position="291"/>
    </location>
</feature>
<dbReference type="STRING" id="28573.A0A0U1LJI5"/>
<dbReference type="PANTHER" id="PTHR33572">
    <property type="entry name" value="SPORE DEVELOPMENT REGULATOR VOSA"/>
    <property type="match status" value="1"/>
</dbReference>
<evidence type="ECO:0000256" key="4">
    <source>
        <dbReference type="ARBA" id="ARBA00023163"/>
    </source>
</evidence>
<dbReference type="EMBL" id="CVMT01000001">
    <property type="protein sequence ID" value="CRG83158.1"/>
    <property type="molecule type" value="Genomic_DNA"/>
</dbReference>
<dbReference type="InterPro" id="IPR038491">
    <property type="entry name" value="Velvet_dom_sf"/>
</dbReference>
<evidence type="ECO:0000259" key="7">
    <source>
        <dbReference type="PROSITE" id="PS51821"/>
    </source>
</evidence>
<keyword evidence="3" id="KW-0805">Transcription regulation</keyword>
<dbReference type="Gene3D" id="2.60.40.3960">
    <property type="entry name" value="Velvet domain"/>
    <property type="match status" value="1"/>
</dbReference>
<reference evidence="8 9" key="1">
    <citation type="submission" date="2015-04" db="EMBL/GenBank/DDBJ databases">
        <authorList>
            <person name="Syromyatnikov M.Y."/>
            <person name="Popov V.N."/>
        </authorList>
    </citation>
    <scope>NUCLEOTIDE SEQUENCE [LARGE SCALE GENOMIC DNA]</scope>
    <source>
        <strain evidence="8">WF-38-12</strain>
    </source>
</reference>
<dbReference type="OrthoDB" id="3056235at2759"/>
<keyword evidence="9" id="KW-1185">Reference proteome</keyword>
<keyword evidence="4" id="KW-0804">Transcription</keyword>
<dbReference type="InterPro" id="IPR021740">
    <property type="entry name" value="Velvet"/>
</dbReference>
<dbReference type="PANTHER" id="PTHR33572:SF17">
    <property type="entry name" value="SEXUAL DEVELOPMENT REGULATOR VELC"/>
    <property type="match status" value="1"/>
</dbReference>